<feature type="chain" id="PRO_5044766131" description="Neprosin PEP catalytic domain-containing protein" evidence="2">
    <location>
        <begin position="26"/>
        <end position="420"/>
    </location>
</feature>
<protein>
    <recommendedName>
        <fullName evidence="3">Neprosin PEP catalytic domain-containing protein</fullName>
    </recommendedName>
</protein>
<dbReference type="AlphaFoldDB" id="A0ABC9AL68"/>
<keyword evidence="2" id="KW-0732">Signal</keyword>
<dbReference type="EMBL" id="OZ075131">
    <property type="protein sequence ID" value="CAL4981732.1"/>
    <property type="molecule type" value="Genomic_DNA"/>
</dbReference>
<dbReference type="PANTHER" id="PTHR31589:SF219">
    <property type="entry name" value="OS06G0144400 PROTEIN"/>
    <property type="match status" value="1"/>
</dbReference>
<dbReference type="InterPro" id="IPR004314">
    <property type="entry name" value="Neprosin"/>
</dbReference>
<feature type="signal peptide" evidence="2">
    <location>
        <begin position="1"/>
        <end position="25"/>
    </location>
</feature>
<keyword evidence="5" id="KW-1185">Reference proteome</keyword>
<dbReference type="Proteomes" id="UP001497457">
    <property type="component" value="Chromosome 21rd"/>
</dbReference>
<name>A0ABC9AL68_9POAL</name>
<gene>
    <name evidence="4" type="ORF">URODEC1_LOCUS56277</name>
</gene>
<evidence type="ECO:0000256" key="1">
    <source>
        <dbReference type="SAM" id="MobiDB-lite"/>
    </source>
</evidence>
<evidence type="ECO:0000313" key="4">
    <source>
        <dbReference type="EMBL" id="CAL4981732.1"/>
    </source>
</evidence>
<feature type="domain" description="Neprosin PEP catalytic" evidence="3">
    <location>
        <begin position="151"/>
        <end position="419"/>
    </location>
</feature>
<accession>A0ABC9AL68</accession>
<dbReference type="PANTHER" id="PTHR31589">
    <property type="entry name" value="PROTEIN, PUTATIVE (DUF239)-RELATED-RELATED"/>
    <property type="match status" value="1"/>
</dbReference>
<evidence type="ECO:0000259" key="3">
    <source>
        <dbReference type="PROSITE" id="PS52045"/>
    </source>
</evidence>
<evidence type="ECO:0000313" key="5">
    <source>
        <dbReference type="Proteomes" id="UP001497457"/>
    </source>
</evidence>
<evidence type="ECO:0000256" key="2">
    <source>
        <dbReference type="SAM" id="SignalP"/>
    </source>
</evidence>
<reference evidence="4" key="1">
    <citation type="submission" date="2024-10" db="EMBL/GenBank/DDBJ databases">
        <authorList>
            <person name="Ryan C."/>
        </authorList>
    </citation>
    <scope>NUCLEOTIDE SEQUENCE [LARGE SCALE GENOMIC DNA]</scope>
</reference>
<dbReference type="InterPro" id="IPR025521">
    <property type="entry name" value="Neprosin_propep"/>
</dbReference>
<dbReference type="Pfam" id="PF14365">
    <property type="entry name" value="Neprosin_AP"/>
    <property type="match status" value="1"/>
</dbReference>
<dbReference type="Pfam" id="PF03080">
    <property type="entry name" value="Neprosin"/>
    <property type="match status" value="1"/>
</dbReference>
<dbReference type="InterPro" id="IPR053168">
    <property type="entry name" value="Glutamic_endopeptidase"/>
</dbReference>
<sequence length="420" mass="44435">MEAVRLASGLTVITILLVAAAGGRGACAFVHRTIESDDGDVIDCVDIYQQPALKHAPPGSRVIIHQQAKPETVSAWKPHHQTWRKHGSCPAGTVPIRRESSNANPQVAERIRRSSPFGRPTAGSTNRFNLSSTTPFGRRAAGTLFNQSAMAAPPGGKVEVAAAYATNAPYLGARADVPCWKVDVHPNDFSMSYILVGTTLDANYRPIPGSDPPAHLTNQIAVGLVAWPSLFGDSLSRLFVYYTNDGGVANNCFNLDCGGFHVTSTEFALGSSFGASSNSQIGGDLYGVTLGIHRDVAGMRWWVSVNDQDIGYYPETVFDTRFTDACYVELGGRVMDSRPGGAHTTTPMGSGIPPCAGPRFAATIMRYNGVNSGGSLFPDDASKTIATTPSCYAANPVGFDTSRGGFDVVFGGPGGIHCDQ</sequence>
<organism evidence="4 5">
    <name type="scientific">Urochloa decumbens</name>
    <dbReference type="NCBI Taxonomy" id="240449"/>
    <lineage>
        <taxon>Eukaryota</taxon>
        <taxon>Viridiplantae</taxon>
        <taxon>Streptophyta</taxon>
        <taxon>Embryophyta</taxon>
        <taxon>Tracheophyta</taxon>
        <taxon>Spermatophyta</taxon>
        <taxon>Magnoliopsida</taxon>
        <taxon>Liliopsida</taxon>
        <taxon>Poales</taxon>
        <taxon>Poaceae</taxon>
        <taxon>PACMAD clade</taxon>
        <taxon>Panicoideae</taxon>
        <taxon>Panicodae</taxon>
        <taxon>Paniceae</taxon>
        <taxon>Melinidinae</taxon>
        <taxon>Urochloa</taxon>
    </lineage>
</organism>
<feature type="region of interest" description="Disordered" evidence="1">
    <location>
        <begin position="82"/>
        <end position="110"/>
    </location>
</feature>
<proteinExistence type="predicted"/>
<dbReference type="PROSITE" id="PS52045">
    <property type="entry name" value="NEPROSIN_PEP_CD"/>
    <property type="match status" value="1"/>
</dbReference>